<evidence type="ECO:0008006" key="5">
    <source>
        <dbReference type="Google" id="ProtNLM"/>
    </source>
</evidence>
<feature type="compositionally biased region" description="Polar residues" evidence="1">
    <location>
        <begin position="27"/>
        <end position="46"/>
    </location>
</feature>
<evidence type="ECO:0000256" key="2">
    <source>
        <dbReference type="SAM" id="Phobius"/>
    </source>
</evidence>
<evidence type="ECO:0000313" key="4">
    <source>
        <dbReference type="Proteomes" id="UP000267798"/>
    </source>
</evidence>
<dbReference type="EMBL" id="QXQB01000005">
    <property type="protein sequence ID" value="RJX37838.1"/>
    <property type="molecule type" value="Genomic_DNA"/>
</dbReference>
<protein>
    <recommendedName>
        <fullName evidence="5">Preprotein translocase subunit Tim44</fullName>
    </recommendedName>
</protein>
<name>A0A3A6PG08_9BACL</name>
<feature type="transmembrane region" description="Helical" evidence="2">
    <location>
        <begin position="79"/>
        <end position="99"/>
    </location>
</feature>
<organism evidence="3 4">
    <name type="scientific">Paenibacillus pinisoli</name>
    <dbReference type="NCBI Taxonomy" id="1276110"/>
    <lineage>
        <taxon>Bacteria</taxon>
        <taxon>Bacillati</taxon>
        <taxon>Bacillota</taxon>
        <taxon>Bacilli</taxon>
        <taxon>Bacillales</taxon>
        <taxon>Paenibacillaceae</taxon>
        <taxon>Paenibacillus</taxon>
    </lineage>
</organism>
<feature type="region of interest" description="Disordered" evidence="1">
    <location>
        <begin position="21"/>
        <end position="63"/>
    </location>
</feature>
<dbReference type="OrthoDB" id="2666619at2"/>
<keyword evidence="2" id="KW-0812">Transmembrane</keyword>
<feature type="transmembrane region" description="Helical" evidence="2">
    <location>
        <begin position="106"/>
        <end position="126"/>
    </location>
</feature>
<keyword evidence="2" id="KW-0472">Membrane</keyword>
<feature type="compositionally biased region" description="Low complexity" evidence="1">
    <location>
        <begin position="47"/>
        <end position="63"/>
    </location>
</feature>
<dbReference type="AlphaFoldDB" id="A0A3A6PG08"/>
<keyword evidence="2" id="KW-1133">Transmembrane helix</keyword>
<proteinExistence type="predicted"/>
<reference evidence="3 4" key="1">
    <citation type="submission" date="2018-09" db="EMBL/GenBank/DDBJ databases">
        <title>Paenibacillus aracenensis nov. sp. isolated from a cave in southern Spain.</title>
        <authorList>
            <person name="Jurado V."/>
            <person name="Gutierrez-Patricio S."/>
            <person name="Gonzalez-Pimentel J.L."/>
            <person name="Miller A.Z."/>
            <person name="Laiz L."/>
            <person name="Saiz-Jimenez C."/>
        </authorList>
    </citation>
    <scope>NUCLEOTIDE SEQUENCE [LARGE SCALE GENOMIC DNA]</scope>
    <source>
        <strain evidence="3 4">JCM 19203</strain>
    </source>
</reference>
<keyword evidence="4" id="KW-1185">Reference proteome</keyword>
<sequence length="144" mass="14868">MLALTLFLSFGFGQVADAKRGGGFKSPKQSFTQTPKKTDNVNQSNPGTGSKAGATTGATTGGAAKSGGLFGGSSLMKGLMIGGLAGMLFGGLFGGMGAFGEILGLMINVLAIFAVIMLIRVAWVYLRNNKNKNNNGTPDQRRPY</sequence>
<evidence type="ECO:0000313" key="3">
    <source>
        <dbReference type="EMBL" id="RJX37838.1"/>
    </source>
</evidence>
<gene>
    <name evidence="3" type="ORF">D3P09_22695</name>
</gene>
<dbReference type="Proteomes" id="UP000267798">
    <property type="component" value="Unassembled WGS sequence"/>
</dbReference>
<comment type="caution">
    <text evidence="3">The sequence shown here is derived from an EMBL/GenBank/DDBJ whole genome shotgun (WGS) entry which is preliminary data.</text>
</comment>
<evidence type="ECO:0000256" key="1">
    <source>
        <dbReference type="SAM" id="MobiDB-lite"/>
    </source>
</evidence>
<accession>A0A3A6PG08</accession>